<dbReference type="InterPro" id="IPR002139">
    <property type="entry name" value="Ribo/fructo_kinase"/>
</dbReference>
<evidence type="ECO:0000256" key="1">
    <source>
        <dbReference type="ARBA" id="ARBA00010688"/>
    </source>
</evidence>
<keyword evidence="5" id="KW-0067">ATP-binding</keyword>
<dbReference type="InterPro" id="IPR029056">
    <property type="entry name" value="Ribokinase-like"/>
</dbReference>
<dbReference type="Gene3D" id="3.40.1190.20">
    <property type="match status" value="1"/>
</dbReference>
<dbReference type="EMBL" id="JACGXA010000001">
    <property type="protein sequence ID" value="MBA8802091.1"/>
    <property type="molecule type" value="Genomic_DNA"/>
</dbReference>
<dbReference type="PANTHER" id="PTHR43085:SF1">
    <property type="entry name" value="PSEUDOURIDINE KINASE-RELATED"/>
    <property type="match status" value="1"/>
</dbReference>
<dbReference type="Pfam" id="PF00294">
    <property type="entry name" value="PfkB"/>
    <property type="match status" value="1"/>
</dbReference>
<dbReference type="PROSITE" id="PS00584">
    <property type="entry name" value="PFKB_KINASES_2"/>
    <property type="match status" value="1"/>
</dbReference>
<evidence type="ECO:0000313" key="9">
    <source>
        <dbReference type="Proteomes" id="UP000580910"/>
    </source>
</evidence>
<protein>
    <submittedName>
        <fullName evidence="8">Fructokinase</fullName>
        <ecNumber evidence="8">2.7.1.4</ecNumber>
    </submittedName>
</protein>
<dbReference type="Proteomes" id="UP000580910">
    <property type="component" value="Unassembled WGS sequence"/>
</dbReference>
<keyword evidence="2 6" id="KW-0808">Transferase</keyword>
<dbReference type="PANTHER" id="PTHR43085">
    <property type="entry name" value="HEXOKINASE FAMILY MEMBER"/>
    <property type="match status" value="1"/>
</dbReference>
<accession>A0A7W3P869</accession>
<dbReference type="SUPFAM" id="SSF53613">
    <property type="entry name" value="Ribokinase-like"/>
    <property type="match status" value="1"/>
</dbReference>
<evidence type="ECO:0000313" key="8">
    <source>
        <dbReference type="EMBL" id="MBA8802091.1"/>
    </source>
</evidence>
<dbReference type="CDD" id="cd01167">
    <property type="entry name" value="bac_FRK"/>
    <property type="match status" value="1"/>
</dbReference>
<evidence type="ECO:0000259" key="7">
    <source>
        <dbReference type="Pfam" id="PF00294"/>
    </source>
</evidence>
<comment type="similarity">
    <text evidence="1 6">Belongs to the carbohydrate kinase PfkB family.</text>
</comment>
<dbReference type="InterPro" id="IPR050306">
    <property type="entry name" value="PfkB_Carbo_kinase"/>
</dbReference>
<keyword evidence="3" id="KW-0547">Nucleotide-binding</keyword>
<feature type="domain" description="Carbohydrate kinase PfkB" evidence="7">
    <location>
        <begin position="3"/>
        <end position="297"/>
    </location>
</feature>
<comment type="caution">
    <text evidence="8">The sequence shown here is derived from an EMBL/GenBank/DDBJ whole genome shotgun (WGS) entry which is preliminary data.</text>
</comment>
<keyword evidence="4 6" id="KW-0418">Kinase</keyword>
<dbReference type="AlphaFoldDB" id="A0A7W3P869"/>
<keyword evidence="9" id="KW-1185">Reference proteome</keyword>
<reference evidence="8 9" key="1">
    <citation type="submission" date="2020-07" db="EMBL/GenBank/DDBJ databases">
        <title>Sequencing the genomes of 1000 actinobacteria strains.</title>
        <authorList>
            <person name="Klenk H.-P."/>
        </authorList>
    </citation>
    <scope>NUCLEOTIDE SEQUENCE [LARGE SCALE GENOMIC DNA]</scope>
    <source>
        <strain evidence="8 9">DSM 21349</strain>
    </source>
</reference>
<dbReference type="PRINTS" id="PR00990">
    <property type="entry name" value="RIBOKINASE"/>
</dbReference>
<evidence type="ECO:0000256" key="5">
    <source>
        <dbReference type="ARBA" id="ARBA00022840"/>
    </source>
</evidence>
<evidence type="ECO:0000256" key="2">
    <source>
        <dbReference type="ARBA" id="ARBA00022679"/>
    </source>
</evidence>
<gene>
    <name evidence="8" type="ORF">FB382_000382</name>
</gene>
<dbReference type="GO" id="GO:0005524">
    <property type="term" value="F:ATP binding"/>
    <property type="evidence" value="ECO:0007669"/>
    <property type="project" value="UniProtKB-KW"/>
</dbReference>
<dbReference type="InterPro" id="IPR002173">
    <property type="entry name" value="Carboh/pur_kinase_PfkB_CS"/>
</dbReference>
<dbReference type="EC" id="2.7.1.4" evidence="8"/>
<evidence type="ECO:0000256" key="3">
    <source>
        <dbReference type="ARBA" id="ARBA00022741"/>
    </source>
</evidence>
<evidence type="ECO:0000256" key="6">
    <source>
        <dbReference type="RuleBase" id="RU003704"/>
    </source>
</evidence>
<proteinExistence type="inferred from homology"/>
<dbReference type="GO" id="GO:0006000">
    <property type="term" value="P:fructose metabolic process"/>
    <property type="evidence" value="ECO:0007669"/>
    <property type="project" value="UniProtKB-ARBA"/>
</dbReference>
<organism evidence="8 9">
    <name type="scientific">Nocardioides ginsengisegetis</name>
    <dbReference type="NCBI Taxonomy" id="661491"/>
    <lineage>
        <taxon>Bacteria</taxon>
        <taxon>Bacillati</taxon>
        <taxon>Actinomycetota</taxon>
        <taxon>Actinomycetes</taxon>
        <taxon>Propionibacteriales</taxon>
        <taxon>Nocardioidaceae</taxon>
        <taxon>Nocardioides</taxon>
    </lineage>
</organism>
<dbReference type="InterPro" id="IPR011611">
    <property type="entry name" value="PfkB_dom"/>
</dbReference>
<dbReference type="RefSeq" id="WP_182536296.1">
    <property type="nucleotide sequence ID" value="NZ_JACGXA010000001.1"/>
</dbReference>
<sequence>MEHDVLVVGESLVDIVRGSDGSTVEYAGGSAANVAVALARLGRSVRFATSYADDPHGRLIVDHLTAAGVVLAVDPAAVARTSTALATIGPDGAARYEFDLEWRLNPIADAAPPLVVHTCSLGAVLLPGADDVLALLERLRPHATISYDINARPAITGTGPDLVARVERMVSVADLVKASDEDLEALYPGQDPVSSARDLLARGPAAVVVTRGGEGATWVGHHGEIEIASLPVDVADTIGAGDTFGAALVDALWERGRLGGALREALRDLAAEEVADVLAHAARAAAVTVSRPGADPPFRHELG</sequence>
<dbReference type="GO" id="GO:0008865">
    <property type="term" value="F:fructokinase activity"/>
    <property type="evidence" value="ECO:0007669"/>
    <property type="project" value="UniProtKB-EC"/>
</dbReference>
<name>A0A7W3P869_9ACTN</name>
<evidence type="ECO:0000256" key="4">
    <source>
        <dbReference type="ARBA" id="ARBA00022777"/>
    </source>
</evidence>